<reference evidence="1 2" key="1">
    <citation type="submission" date="2020-08" db="EMBL/GenBank/DDBJ databases">
        <title>Above-ground endophytic microbial communities from plants in different locations in the United States.</title>
        <authorList>
            <person name="Frank C."/>
        </authorList>
    </citation>
    <scope>NUCLEOTIDE SEQUENCE [LARGE SCALE GENOMIC DNA]</scope>
    <source>
        <strain evidence="1 2">WP4_2_2</strain>
    </source>
</reference>
<proteinExistence type="predicted"/>
<comment type="caution">
    <text evidence="1">The sequence shown here is derived from an EMBL/GenBank/DDBJ whole genome shotgun (WGS) entry which is preliminary data.</text>
</comment>
<keyword evidence="2" id="KW-1185">Reference proteome</keyword>
<name>A0A7W9WPA4_9BURK</name>
<dbReference type="AlphaFoldDB" id="A0A7W9WPA4"/>
<gene>
    <name evidence="1" type="ORF">F4827_000716</name>
</gene>
<accession>A0A7W9WPA4</accession>
<dbReference type="EMBL" id="JACHBW010000002">
    <property type="protein sequence ID" value="MBB6100890.1"/>
    <property type="molecule type" value="Genomic_DNA"/>
</dbReference>
<evidence type="ECO:0000313" key="1">
    <source>
        <dbReference type="EMBL" id="MBB6100890.1"/>
    </source>
</evidence>
<dbReference type="RefSeq" id="WP_183721633.1">
    <property type="nucleotide sequence ID" value="NZ_JACHBW010000002.1"/>
</dbReference>
<dbReference type="Proteomes" id="UP000571554">
    <property type="component" value="Unassembled WGS sequence"/>
</dbReference>
<protein>
    <submittedName>
        <fullName evidence="1">Uncharacterized protein</fullName>
    </submittedName>
</protein>
<organism evidence="1 2">
    <name type="scientific">Paraburkholderia bannensis</name>
    <dbReference type="NCBI Taxonomy" id="765414"/>
    <lineage>
        <taxon>Bacteria</taxon>
        <taxon>Pseudomonadati</taxon>
        <taxon>Pseudomonadota</taxon>
        <taxon>Betaproteobacteria</taxon>
        <taxon>Burkholderiales</taxon>
        <taxon>Burkholderiaceae</taxon>
        <taxon>Paraburkholderia</taxon>
    </lineage>
</organism>
<sequence>MNADDAAVTETSAEVPEPIVSSMWVNSIEDTNRLLAYVEDAAARAHDWLRTHRKGSLDLFRRLKFDSVGFHPATGAPLNLIEQTNQTWSLVVAIAAARQLLTLHPLVGGFHLAPGAHASLPFDIVSDDGSVVAETFAAVTPANNGKLRKDLEKLLTRPDIPHRYVFFMAPKYPGTRRCEKLERDGVQVWCVDL</sequence>
<evidence type="ECO:0000313" key="2">
    <source>
        <dbReference type="Proteomes" id="UP000571554"/>
    </source>
</evidence>